<feature type="transmembrane region" description="Helical" evidence="1">
    <location>
        <begin position="135"/>
        <end position="157"/>
    </location>
</feature>
<dbReference type="Proteomes" id="UP000504633">
    <property type="component" value="Unplaced"/>
</dbReference>
<dbReference type="GeneID" id="115483395"/>
<keyword evidence="1" id="KW-0812">Transmembrane</keyword>
<proteinExistence type="predicted"/>
<reference evidence="3" key="1">
    <citation type="submission" date="2025-08" db="UniProtKB">
        <authorList>
            <consortium name="RefSeq"/>
        </authorList>
    </citation>
    <scope>IDENTIFICATION</scope>
    <source>
        <strain evidence="3">15085-1641.00</strain>
        <tissue evidence="3">Whole body</tissue>
    </source>
</reference>
<evidence type="ECO:0000313" key="3">
    <source>
        <dbReference type="RefSeq" id="XP_030081035.1"/>
    </source>
</evidence>
<dbReference type="KEGG" id="dhe:115483395"/>
<keyword evidence="1" id="KW-0472">Membrane</keyword>
<evidence type="ECO:0000313" key="2">
    <source>
        <dbReference type="Proteomes" id="UP000504633"/>
    </source>
</evidence>
<gene>
    <name evidence="3" type="primary">LOC115483395</name>
</gene>
<keyword evidence="2" id="KW-1185">Reference proteome</keyword>
<accession>A0A6J2SXX9</accession>
<protein>
    <submittedName>
        <fullName evidence="3">Protein kinase C-binding protein NELL2-like</fullName>
    </submittedName>
</protein>
<sequence>MAICEAMSEVQQNECITSVYSLSASRVVLKCSEGCVGVVPDCVPHCINGCPPHSVCQRPNFCACNPGYIINETNPDVWPSLMSCKSACEPNCPDHSHCVAHNQCKCDKGFRANAVDPNAVPSLQSCKAQTTQLQLLVYALLGCCFLFITIAVISIIVKRIKVNKLAISTDASRSSW</sequence>
<dbReference type="RefSeq" id="XP_030081035.1">
    <property type="nucleotide sequence ID" value="XM_030225175.1"/>
</dbReference>
<keyword evidence="1" id="KW-1133">Transmembrane helix</keyword>
<organism evidence="2 3">
    <name type="scientific">Drosophila hydei</name>
    <name type="common">Fruit fly</name>
    <dbReference type="NCBI Taxonomy" id="7224"/>
    <lineage>
        <taxon>Eukaryota</taxon>
        <taxon>Metazoa</taxon>
        <taxon>Ecdysozoa</taxon>
        <taxon>Arthropoda</taxon>
        <taxon>Hexapoda</taxon>
        <taxon>Insecta</taxon>
        <taxon>Pterygota</taxon>
        <taxon>Neoptera</taxon>
        <taxon>Endopterygota</taxon>
        <taxon>Diptera</taxon>
        <taxon>Brachycera</taxon>
        <taxon>Muscomorpha</taxon>
        <taxon>Ephydroidea</taxon>
        <taxon>Drosophilidae</taxon>
        <taxon>Drosophila</taxon>
    </lineage>
</organism>
<name>A0A6J2SXX9_DROHY</name>
<evidence type="ECO:0000256" key="1">
    <source>
        <dbReference type="SAM" id="Phobius"/>
    </source>
</evidence>
<dbReference type="OrthoDB" id="409374at2759"/>
<dbReference type="Gene3D" id="2.10.25.10">
    <property type="entry name" value="Laminin"/>
    <property type="match status" value="1"/>
</dbReference>
<dbReference type="AlphaFoldDB" id="A0A6J2SXX9"/>